<evidence type="ECO:0000256" key="3">
    <source>
        <dbReference type="ARBA" id="ARBA00012757"/>
    </source>
</evidence>
<evidence type="ECO:0000256" key="2">
    <source>
        <dbReference type="ARBA" id="ARBA00006768"/>
    </source>
</evidence>
<dbReference type="PANTHER" id="PTHR11051">
    <property type="entry name" value="GLYCOSYL HYDROLASE-RELATED"/>
    <property type="match status" value="1"/>
</dbReference>
<evidence type="ECO:0000259" key="8">
    <source>
        <dbReference type="Pfam" id="PF03636"/>
    </source>
</evidence>
<dbReference type="EC" id="3.2.1.28" evidence="3"/>
<evidence type="ECO:0000256" key="6">
    <source>
        <dbReference type="SAM" id="SignalP"/>
    </source>
</evidence>
<dbReference type="PANTHER" id="PTHR11051:SF8">
    <property type="entry name" value="PROTEIN-GLUCOSYLGALACTOSYLHYDROXYLYSINE GLUCOSIDASE"/>
    <property type="match status" value="1"/>
</dbReference>
<evidence type="ECO:0000313" key="10">
    <source>
        <dbReference type="Proteomes" id="UP000250140"/>
    </source>
</evidence>
<keyword evidence="4 9" id="KW-0378">Hydrolase</keyword>
<proteinExistence type="inferred from homology"/>
<feature type="domain" description="Glycoside hydrolase family 65 central catalytic" evidence="7">
    <location>
        <begin position="398"/>
        <end position="616"/>
    </location>
</feature>
<evidence type="ECO:0000259" key="7">
    <source>
        <dbReference type="Pfam" id="PF03632"/>
    </source>
</evidence>
<keyword evidence="10" id="KW-1185">Reference proteome</keyword>
<evidence type="ECO:0000256" key="1">
    <source>
        <dbReference type="ARBA" id="ARBA00001576"/>
    </source>
</evidence>
<feature type="signal peptide" evidence="6">
    <location>
        <begin position="1"/>
        <end position="22"/>
    </location>
</feature>
<dbReference type="Gene3D" id="2.60.420.10">
    <property type="entry name" value="Maltose phosphorylase, domain 3"/>
    <property type="match status" value="1"/>
</dbReference>
<dbReference type="FunFam" id="1.50.10.10:FF:000032">
    <property type="entry name" value="Vacuolar acid trehalase"/>
    <property type="match status" value="1"/>
</dbReference>
<name>A0A8E2ES01_9PEZI</name>
<comment type="similarity">
    <text evidence="2">Belongs to the glycosyl hydrolase 65 family.</text>
</comment>
<dbReference type="EMBL" id="KV750682">
    <property type="protein sequence ID" value="OCL03775.1"/>
    <property type="molecule type" value="Genomic_DNA"/>
</dbReference>
<dbReference type="Proteomes" id="UP000250140">
    <property type="component" value="Unassembled WGS sequence"/>
</dbReference>
<accession>A0A8E2ES01</accession>
<gene>
    <name evidence="9" type="ORF">AOQ84DRAFT_356719</name>
</gene>
<keyword evidence="6" id="KW-0732">Signal</keyword>
<evidence type="ECO:0000256" key="5">
    <source>
        <dbReference type="ARBA" id="ARBA00023180"/>
    </source>
</evidence>
<dbReference type="InterPro" id="IPR011013">
    <property type="entry name" value="Gal_mutarotase_sf_dom"/>
</dbReference>
<dbReference type="OrthoDB" id="200349at2759"/>
<dbReference type="SUPFAM" id="SSF48208">
    <property type="entry name" value="Six-hairpin glycosidases"/>
    <property type="match status" value="1"/>
</dbReference>
<dbReference type="Gene3D" id="1.50.10.10">
    <property type="match status" value="1"/>
</dbReference>
<comment type="catalytic activity">
    <reaction evidence="1">
        <text>alpha,alpha-trehalose + H2O = alpha-D-glucose + beta-D-glucose</text>
        <dbReference type="Rhea" id="RHEA:32675"/>
        <dbReference type="ChEBI" id="CHEBI:15377"/>
        <dbReference type="ChEBI" id="CHEBI:15903"/>
        <dbReference type="ChEBI" id="CHEBI:16551"/>
        <dbReference type="ChEBI" id="CHEBI:17925"/>
        <dbReference type="EC" id="3.2.1.28"/>
    </reaction>
</comment>
<feature type="domain" description="Glycoside hydrolase family 65 N-terminal" evidence="8">
    <location>
        <begin position="43"/>
        <end position="310"/>
    </location>
</feature>
<dbReference type="Pfam" id="PF03636">
    <property type="entry name" value="Glyco_hydro_65N"/>
    <property type="match status" value="1"/>
</dbReference>
<keyword evidence="5" id="KW-0325">Glycoprotein</keyword>
<organism evidence="9 10">
    <name type="scientific">Glonium stellatum</name>
    <dbReference type="NCBI Taxonomy" id="574774"/>
    <lineage>
        <taxon>Eukaryota</taxon>
        <taxon>Fungi</taxon>
        <taxon>Dikarya</taxon>
        <taxon>Ascomycota</taxon>
        <taxon>Pezizomycotina</taxon>
        <taxon>Dothideomycetes</taxon>
        <taxon>Pleosporomycetidae</taxon>
        <taxon>Gloniales</taxon>
        <taxon>Gloniaceae</taxon>
        <taxon>Glonium</taxon>
    </lineage>
</organism>
<evidence type="ECO:0000313" key="9">
    <source>
        <dbReference type="EMBL" id="OCL03775.1"/>
    </source>
</evidence>
<feature type="non-terminal residue" evidence="9">
    <location>
        <position position="820"/>
    </location>
</feature>
<dbReference type="AlphaFoldDB" id="A0A8E2ES01"/>
<dbReference type="GO" id="GO:0009277">
    <property type="term" value="C:fungal-type cell wall"/>
    <property type="evidence" value="ECO:0007669"/>
    <property type="project" value="TreeGrafter"/>
</dbReference>
<dbReference type="InterPro" id="IPR012341">
    <property type="entry name" value="6hp_glycosidase-like_sf"/>
</dbReference>
<dbReference type="SUPFAM" id="SSF74650">
    <property type="entry name" value="Galactose mutarotase-like"/>
    <property type="match status" value="1"/>
</dbReference>
<dbReference type="GO" id="GO:0030246">
    <property type="term" value="F:carbohydrate binding"/>
    <property type="evidence" value="ECO:0007669"/>
    <property type="project" value="InterPro"/>
</dbReference>
<dbReference type="InterPro" id="IPR005196">
    <property type="entry name" value="Glyco_hydro_65_N"/>
</dbReference>
<reference evidence="9 10" key="1">
    <citation type="journal article" date="2016" name="Nat. Commun.">
        <title>Ectomycorrhizal ecology is imprinted in the genome of the dominant symbiotic fungus Cenococcum geophilum.</title>
        <authorList>
            <consortium name="DOE Joint Genome Institute"/>
            <person name="Peter M."/>
            <person name="Kohler A."/>
            <person name="Ohm R.A."/>
            <person name="Kuo A."/>
            <person name="Krutzmann J."/>
            <person name="Morin E."/>
            <person name="Arend M."/>
            <person name="Barry K.W."/>
            <person name="Binder M."/>
            <person name="Choi C."/>
            <person name="Clum A."/>
            <person name="Copeland A."/>
            <person name="Grisel N."/>
            <person name="Haridas S."/>
            <person name="Kipfer T."/>
            <person name="LaButti K."/>
            <person name="Lindquist E."/>
            <person name="Lipzen A."/>
            <person name="Maire R."/>
            <person name="Meier B."/>
            <person name="Mihaltcheva S."/>
            <person name="Molinier V."/>
            <person name="Murat C."/>
            <person name="Poggeler S."/>
            <person name="Quandt C.A."/>
            <person name="Sperisen C."/>
            <person name="Tritt A."/>
            <person name="Tisserant E."/>
            <person name="Crous P.W."/>
            <person name="Henrissat B."/>
            <person name="Nehls U."/>
            <person name="Egli S."/>
            <person name="Spatafora J.W."/>
            <person name="Grigoriev I.V."/>
            <person name="Martin F.M."/>
        </authorList>
    </citation>
    <scope>NUCLEOTIDE SEQUENCE [LARGE SCALE GENOMIC DNA]</scope>
    <source>
        <strain evidence="9 10">CBS 207.34</strain>
    </source>
</reference>
<dbReference type="GO" id="GO:0005993">
    <property type="term" value="P:trehalose catabolic process"/>
    <property type="evidence" value="ECO:0007669"/>
    <property type="project" value="TreeGrafter"/>
</dbReference>
<dbReference type="InterPro" id="IPR008928">
    <property type="entry name" value="6-hairpin_glycosidase_sf"/>
</dbReference>
<dbReference type="Gene3D" id="2.70.98.40">
    <property type="entry name" value="Glycoside hydrolase, family 65, N-terminal domain"/>
    <property type="match status" value="1"/>
</dbReference>
<dbReference type="InterPro" id="IPR037018">
    <property type="entry name" value="GH65_N"/>
</dbReference>
<protein>
    <recommendedName>
        <fullName evidence="3">alpha,alpha-trehalase</fullName>
        <ecNumber evidence="3">3.2.1.28</ecNumber>
    </recommendedName>
</protein>
<dbReference type="GO" id="GO:0004555">
    <property type="term" value="F:alpha,alpha-trehalase activity"/>
    <property type="evidence" value="ECO:0007669"/>
    <property type="project" value="UniProtKB-EC"/>
</dbReference>
<sequence length="820" mass="89888">MHRLAFGAVVIALWSRLNTVAATIYGTRFDRVTWDNDNWRLTTTNLDQGHYQSRISLANGYLGINLAAVGPFFEVDEPVDDDNINGWPLFDRRQTFATIAGFYDYQPETNGTNYPWLYQYGGESVISGVPHWAGLVVEANGQILNASVDPDTISGFSSTLDIGAGLMTWSYTWTPSGADAIFVEYAMFVHKLYVNQAAVQLKLTASRDMNVTVVDVLDGDCALRTDFVDKKFETDSPTIWSAVRPNGISNVTAYIYSTLSGNSCVDLSKRAQVTEGTFGGNVSSIAQSVDISLVANETAIVEKYIGGASTDAFEDPQSIAKNASISGTKTGFADMLRSHTEEWNSIMTDDSVDDYSLANGSLPDDGNIQEMQITAVTNPFHILQNTVGTNAILAAGNNTMLDVNSIPVCGLGSECYAGLIFWDAEVWMAPGFVVSHPESVRQVANYRVQKYPQAKENINMAFSSSQNETGKFTAGGAVFPWTSGRFGNCTGTGPCFDYEYHINGDIGLELYNYYAATGDAEYFKTQLLPIYNSIAYFYSELLTFNESSGFYVLTNATDPDEYANNVDNPGFTTALIQKHLNQTNVFNSWFGLPVNDTWTKQVEQIRLPIDEEANLILEYQTMNGSISVKQADVVLLDDILDYENPYSNSDLDYYAAKQSLNGPGMTYGVFSIVANEISPTGCSSYTYDLYGSQPYTRAPWFQFSEQLIDAWEANGGTHPAYPFLTGMGGANRVAIYGYLGLRLFIDRLDLDPSLPPQIPALRYRTFYWQGHAIAAASNASHTTLTRLPRALASANSTYATAPIPVTLGQRADAATPDAPA</sequence>
<dbReference type="Pfam" id="PF03632">
    <property type="entry name" value="Glyco_hydro_65m"/>
    <property type="match status" value="1"/>
</dbReference>
<dbReference type="InterPro" id="IPR005195">
    <property type="entry name" value="Glyco_hydro_65_M"/>
</dbReference>
<feature type="chain" id="PRO_5034774249" description="alpha,alpha-trehalase" evidence="6">
    <location>
        <begin position="23"/>
        <end position="820"/>
    </location>
</feature>
<evidence type="ECO:0000256" key="4">
    <source>
        <dbReference type="ARBA" id="ARBA00022801"/>
    </source>
</evidence>